<evidence type="ECO:0000256" key="1">
    <source>
        <dbReference type="ARBA" id="ARBA00023015"/>
    </source>
</evidence>
<sequence length="252" mass="26947">MSREGKIAQTFVELADTLVADFDVIDFLQQLTARCRDIFAVTDAAVVLAYPGPQMYSPAPCDPSPALSKVLDLALREGPALDAYRTAEPVAPGDLSRAPAAWAAFATQARGAGYTYACAVPLRLRRETLGSLLLLRATDSPVPLDDLAMAQAFADAATIGLIHARTLRHTDTGTINEQLHGALHGRILIEQAKGYLAAYRDVSLGDAFDLLRDHARRHGLLLSTVAQRAIDTGDLPRPPAGPHHPAEDAPAE</sequence>
<feature type="domain" description="ANTAR" evidence="4">
    <location>
        <begin position="169"/>
        <end position="230"/>
    </location>
</feature>
<evidence type="ECO:0000259" key="4">
    <source>
        <dbReference type="PROSITE" id="PS50921"/>
    </source>
</evidence>
<dbReference type="AlphaFoldDB" id="A0A401WFI7"/>
<protein>
    <submittedName>
        <fullName evidence="5">Transcriptional regulator</fullName>
    </submittedName>
</protein>
<evidence type="ECO:0000313" key="5">
    <source>
        <dbReference type="EMBL" id="GCD48050.1"/>
    </source>
</evidence>
<reference evidence="5 6" key="1">
    <citation type="submission" date="2018-11" db="EMBL/GenBank/DDBJ databases">
        <title>Whole genome sequence of Streptomyces paromomycinus NBRC 15454(T).</title>
        <authorList>
            <person name="Komaki H."/>
            <person name="Tamura T."/>
        </authorList>
    </citation>
    <scope>NUCLEOTIDE SEQUENCE [LARGE SCALE GENOMIC DNA]</scope>
    <source>
        <strain evidence="5 6">NBRC 15454</strain>
    </source>
</reference>
<organism evidence="5 6">
    <name type="scientific">Streptomyces paromomycinus</name>
    <name type="common">Streptomyces rimosus subsp. paromomycinus</name>
    <dbReference type="NCBI Taxonomy" id="92743"/>
    <lineage>
        <taxon>Bacteria</taxon>
        <taxon>Bacillati</taxon>
        <taxon>Actinomycetota</taxon>
        <taxon>Actinomycetes</taxon>
        <taxon>Kitasatosporales</taxon>
        <taxon>Streptomycetaceae</taxon>
        <taxon>Streptomyces</taxon>
    </lineage>
</organism>
<feature type="region of interest" description="Disordered" evidence="3">
    <location>
        <begin position="231"/>
        <end position="252"/>
    </location>
</feature>
<dbReference type="PROSITE" id="PS50921">
    <property type="entry name" value="ANTAR"/>
    <property type="match status" value="1"/>
</dbReference>
<dbReference type="EMBL" id="BHZD01000001">
    <property type="protein sequence ID" value="GCD48050.1"/>
    <property type="molecule type" value="Genomic_DNA"/>
</dbReference>
<keyword evidence="2" id="KW-0804">Transcription</keyword>
<dbReference type="InterPro" id="IPR003018">
    <property type="entry name" value="GAF"/>
</dbReference>
<dbReference type="PIRSF" id="PIRSF036625">
    <property type="entry name" value="GAF_ANTAR"/>
    <property type="match status" value="1"/>
</dbReference>
<dbReference type="SMART" id="SM01012">
    <property type="entry name" value="ANTAR"/>
    <property type="match status" value="1"/>
</dbReference>
<dbReference type="Pfam" id="PF03861">
    <property type="entry name" value="ANTAR"/>
    <property type="match status" value="1"/>
</dbReference>
<dbReference type="GO" id="GO:0003723">
    <property type="term" value="F:RNA binding"/>
    <property type="evidence" value="ECO:0007669"/>
    <property type="project" value="InterPro"/>
</dbReference>
<dbReference type="RefSeq" id="WP_125058038.1">
    <property type="nucleotide sequence ID" value="NZ_BHZD01000001.1"/>
</dbReference>
<dbReference type="Pfam" id="PF13185">
    <property type="entry name" value="GAF_2"/>
    <property type="match status" value="1"/>
</dbReference>
<dbReference type="Gene3D" id="1.10.10.10">
    <property type="entry name" value="Winged helix-like DNA-binding domain superfamily/Winged helix DNA-binding domain"/>
    <property type="match status" value="1"/>
</dbReference>
<dbReference type="SUPFAM" id="SSF55781">
    <property type="entry name" value="GAF domain-like"/>
    <property type="match status" value="1"/>
</dbReference>
<dbReference type="InterPro" id="IPR005561">
    <property type="entry name" value="ANTAR"/>
</dbReference>
<gene>
    <name evidence="5" type="ORF">GKJPGBOP_07846</name>
</gene>
<dbReference type="Proteomes" id="UP000286746">
    <property type="component" value="Unassembled WGS sequence"/>
</dbReference>
<dbReference type="InterPro" id="IPR036388">
    <property type="entry name" value="WH-like_DNA-bd_sf"/>
</dbReference>
<proteinExistence type="predicted"/>
<keyword evidence="6" id="KW-1185">Reference proteome</keyword>
<evidence type="ECO:0000256" key="3">
    <source>
        <dbReference type="SAM" id="MobiDB-lite"/>
    </source>
</evidence>
<dbReference type="InterPro" id="IPR029016">
    <property type="entry name" value="GAF-like_dom_sf"/>
</dbReference>
<name>A0A401WFI7_STREY</name>
<comment type="caution">
    <text evidence="5">The sequence shown here is derived from an EMBL/GenBank/DDBJ whole genome shotgun (WGS) entry which is preliminary data.</text>
</comment>
<accession>A0A401WFI7</accession>
<evidence type="ECO:0000313" key="6">
    <source>
        <dbReference type="Proteomes" id="UP000286746"/>
    </source>
</evidence>
<dbReference type="InterPro" id="IPR012074">
    <property type="entry name" value="GAF_ANTAR"/>
</dbReference>
<evidence type="ECO:0000256" key="2">
    <source>
        <dbReference type="ARBA" id="ARBA00023163"/>
    </source>
</evidence>
<dbReference type="Gene3D" id="3.30.450.40">
    <property type="match status" value="1"/>
</dbReference>
<keyword evidence="1" id="KW-0805">Transcription regulation</keyword>